<protein>
    <submittedName>
        <fullName evidence="2">Uncharacterized protein</fullName>
    </submittedName>
</protein>
<gene>
    <name evidence="2" type="ORF">PSU4_13840</name>
</gene>
<keyword evidence="3" id="KW-1185">Reference proteome</keyword>
<sequence length="83" mass="8655">MHVGFHLDEAILDERVGYGVHGSSLPTSVGAAARGDPVTGSARVAGERPGAAVVAAEPGRSPRSPSLTLGRRYAQALCRWFAR</sequence>
<dbReference type="EMBL" id="BJVJ01000009">
    <property type="protein sequence ID" value="GEL22430.1"/>
    <property type="molecule type" value="Genomic_DNA"/>
</dbReference>
<proteinExistence type="predicted"/>
<organism evidence="2 3">
    <name type="scientific">Pseudonocardia sulfidoxydans NBRC 16205</name>
    <dbReference type="NCBI Taxonomy" id="1223511"/>
    <lineage>
        <taxon>Bacteria</taxon>
        <taxon>Bacillati</taxon>
        <taxon>Actinomycetota</taxon>
        <taxon>Actinomycetes</taxon>
        <taxon>Pseudonocardiales</taxon>
        <taxon>Pseudonocardiaceae</taxon>
        <taxon>Pseudonocardia</taxon>
    </lineage>
</organism>
<accession>A0A511DCA2</accession>
<comment type="caution">
    <text evidence="2">The sequence shown here is derived from an EMBL/GenBank/DDBJ whole genome shotgun (WGS) entry which is preliminary data.</text>
</comment>
<evidence type="ECO:0000313" key="2">
    <source>
        <dbReference type="EMBL" id="GEL22430.1"/>
    </source>
</evidence>
<evidence type="ECO:0000313" key="3">
    <source>
        <dbReference type="Proteomes" id="UP000321685"/>
    </source>
</evidence>
<dbReference type="Proteomes" id="UP000321685">
    <property type="component" value="Unassembled WGS sequence"/>
</dbReference>
<reference evidence="2 3" key="1">
    <citation type="submission" date="2019-07" db="EMBL/GenBank/DDBJ databases">
        <title>Whole genome shotgun sequence of Pseudonocardia sulfidoxydans NBRC 16205.</title>
        <authorList>
            <person name="Hosoyama A."/>
            <person name="Uohara A."/>
            <person name="Ohji S."/>
            <person name="Ichikawa N."/>
        </authorList>
    </citation>
    <scope>NUCLEOTIDE SEQUENCE [LARGE SCALE GENOMIC DNA]</scope>
    <source>
        <strain evidence="2 3">NBRC 16205</strain>
    </source>
</reference>
<feature type="region of interest" description="Disordered" evidence="1">
    <location>
        <begin position="29"/>
        <end position="67"/>
    </location>
</feature>
<dbReference type="AlphaFoldDB" id="A0A511DCA2"/>
<name>A0A511DCA2_9PSEU</name>
<evidence type="ECO:0000256" key="1">
    <source>
        <dbReference type="SAM" id="MobiDB-lite"/>
    </source>
</evidence>